<feature type="region of interest" description="Disordered" evidence="1">
    <location>
        <begin position="1324"/>
        <end position="1350"/>
    </location>
</feature>
<organism evidence="2 3">
    <name type="scientific">Candidatus Peribacter riflensis</name>
    <dbReference type="NCBI Taxonomy" id="1735162"/>
    <lineage>
        <taxon>Bacteria</taxon>
        <taxon>Candidatus Peregrinibacteriota</taxon>
        <taxon>Candidatus Peribacteria</taxon>
        <taxon>Candidatus Peribacterales</taxon>
        <taxon>Candidatus Peribacteraceae</taxon>
        <taxon>Candidatus Peribacter</taxon>
    </lineage>
</organism>
<dbReference type="EMBL" id="CP013065">
    <property type="protein sequence ID" value="ALM13240.1"/>
    <property type="molecule type" value="Genomic_DNA"/>
</dbReference>
<accession>A0A0S1SNC4</accession>
<evidence type="ECO:0000256" key="1">
    <source>
        <dbReference type="SAM" id="MobiDB-lite"/>
    </source>
</evidence>
<accession>A0A0S1SKS4</accession>
<accession>A0A0S1SF48</accession>
<accession>A0A0S1SWF5</accession>
<feature type="compositionally biased region" description="Basic and acidic residues" evidence="1">
    <location>
        <begin position="1340"/>
        <end position="1350"/>
    </location>
</feature>
<proteinExistence type="predicted"/>
<dbReference type="Proteomes" id="UP000069135">
    <property type="component" value="Chromosome"/>
</dbReference>
<sequence>MGIEKQTTEPTSPKSREALKGTPRALTVEAMALQQMLGAERTLPEHLAQEDIDQRLAECTNGHVVYQDFAELALSNELKMRRKALQLEADLRDIPIRQDIDRHRELIIANQAVTYNQYLPATVRGVADLMQSCGEELQAIIPHLPPERRAELEQEQLQAIRYLHALKELVQQRVHFASILSLDEQIEELSHMPAQKKRLQEYQKTRDAAYASLSPDAQKVLAVEADLRAQYLAEKDHSKKAIILEQIMKQRSDHVVVLENRIINMLKGNPAGTDLPGAPKEFLPQRVYLRVLQERYNQVLDQQTQVMKSPELTDEQRAGVQKLMRRERMSIMDRMVLVTKQMSAHHVAMGELTTMQNQFGNSYDFNGAFKPFGSMTPEEVRTKVESSIDGAKEFHIGRLEAMLQQVNTSFDPNGLESLSDAGIMELVGSANRLSGMVSGAILSLVPEGERKKAIADWFDSVLPLAIRESLESGVGPDGKPLTKEQKLQKIRDVIIAFRDKGSIGKFQQTLAAIKRMQPAKTFVAQDVQTEVLAQLDGSQFAASPEGQVVTVNGQQMTINGATAYVLMLRQMKADSEAFADDYEQFLGSMENLVDIRLNLKAEINAIKQGWMTLLKALGITAAVGALLPWIVGGSATGATLYLLRKAPAIIRGISRLPATTWNLLKPSAILTTGLTALQIYRIYEDVKELGAMDRIIEQREKLIIADLKLAGFEADPPDQNARFTYKDGGTVCTVNVAELKAAEQGHEIAQIVRIGGDIVELPMILRALSTIRKGTAPLRASLPVLAAEVAIETLVYGIDQKADRTFLERCPAWLLAKIDVEHTIGEKKYGMLATTSELMLTDPITSKSGEQKKNIREKVLFCILHDELANVPELIDALYPTGMHPKNVDAFFKEDFRSVLLPYYAVRLWQLSDGALSVDDIRAGRVGGFSLAPARTPDISSVNVRRALREALVVYLEHRKEREYVHAVDALEQYRAVPDGDRGVQGVLTDVVHALGAKTAFGTPLHSLERDQLVDAQGRTRVQRLVEELAARVDRKEPLTVPAGSVPGLREDLNFASGDALLEQLIADPALRMRLSRVLPRDVGEQQNAEGKEWHDIKTFTDAVELKWPKDATLMGAIAHFDFPTSYAATAADNIRSASGKKSIKSEPGLLDAFLGASADQTTLANGLEHITIDGIDLIESDKRVGERRAAFRFNHQLTEGFFGEESEPTLVFTAGSVSHRVSRKLTSVKLPEGFPHLPLRAVFYEGRNLPGNHDMVLATYVLGDLENGRVLVLQQAAATAQLNNTNLQVIPGLLQPVTMREAERKPGLSRLLEQARKTLIDRRQNAERAARQRLNAQETKWEQEHAEGDRLEQEQQLMHDRAVERAQQMPEMLYVPGVYKRNEAAKELSLSPGEFRGHLGGHDVKFTSAFLDQIGVPSMGVHRENKGVWLPQESDAFRFSADKDGKTFTYTIRRLDMLTQEPTDAFTKEDQDLGFAVLSTPLNLSGHPKEHDAAFLRKVRAYELHRLLDLTTYRSSFSWGPAEYRQNLFAKLLPLYEKTKDPRQFLHVLLNNLLDGTVSSKAYGRILKNMESFQ</sequence>
<gene>
    <name evidence="2" type="ORF">PeribacterD1_0555</name>
</gene>
<dbReference type="KEGG" id="prf:PeribacterA2_0555"/>
<reference evidence="3" key="1">
    <citation type="submission" date="2015-10" db="EMBL/GenBank/DDBJ databases">
        <title>Analysis of five complete genome sequences for members of the class Peribacteria in the recently recognized Peregrinibacteria bacterial phylum.</title>
        <authorList>
            <person name="Anantharaman K."/>
            <person name="Brown C.T."/>
            <person name="Burstein D."/>
            <person name="Castelle C.J."/>
            <person name="Probst A.J."/>
            <person name="Thomas B.C."/>
            <person name="Williams K.H."/>
            <person name="Banfield J.F."/>
        </authorList>
    </citation>
    <scope>NUCLEOTIDE SEQUENCE [LARGE SCALE GENOMIC DNA]</scope>
</reference>
<dbReference type="STRING" id="1735162.PeribacterB2_0554"/>
<evidence type="ECO:0000313" key="2">
    <source>
        <dbReference type="EMBL" id="ALM13240.1"/>
    </source>
</evidence>
<reference evidence="2 3" key="2">
    <citation type="journal article" date="2016" name="PeerJ">
        <title>Analysis of five complete genome sequences for members of the class Peribacteria in the recently recognized Peregrinibacteria bacterial phylum.</title>
        <authorList>
            <person name="Anantharaman K."/>
            <person name="Brown C.T."/>
            <person name="Burstein D."/>
            <person name="Castelle C.J."/>
            <person name="Probst A.J."/>
            <person name="Thomas B.C."/>
            <person name="Williams K.H."/>
            <person name="Banfield J.F."/>
        </authorList>
    </citation>
    <scope>NUCLEOTIDE SEQUENCE [LARGE SCALE GENOMIC DNA]</scope>
    <source>
        <strain evidence="2">RIFOXYD1_FULL_PER-ii_59_16</strain>
    </source>
</reference>
<evidence type="ECO:0000313" key="3">
    <source>
        <dbReference type="Proteomes" id="UP000069135"/>
    </source>
</evidence>
<name>A0A0S1SS26_9BACT</name>
<accession>A0A0S1SS26</accession>
<protein>
    <submittedName>
        <fullName evidence="2">Uncharacterized protein</fullName>
    </submittedName>
</protein>